<sequence>MDEIRRRTLFAAPLLMASAPAPTVYDFTLPRLEGGALPLAQFRGQALLIANTASFCGFTPQYAGLQRLHDRFKARGFAVIGVPTNDFNQESADAGAIREFCDTQYGIDFPMAGLSHVRGREAHALFAFLAQAGGGEPRWNFHKYLVARDGRGVTGFATRVEPDQPDFLRAVEAAIAQPAS</sequence>
<dbReference type="PROSITE" id="PS00460">
    <property type="entry name" value="GLUTATHIONE_PEROXID_1"/>
    <property type="match status" value="1"/>
</dbReference>
<dbReference type="PANTHER" id="PTHR11592">
    <property type="entry name" value="GLUTATHIONE PEROXIDASE"/>
    <property type="match status" value="1"/>
</dbReference>
<keyword evidence="3 4" id="KW-0560">Oxidoreductase</keyword>
<accession>A0ABS5ERY5</accession>
<evidence type="ECO:0000313" key="6">
    <source>
        <dbReference type="EMBL" id="MBR0663055.1"/>
    </source>
</evidence>
<feature type="domain" description="Thioredoxin" evidence="5">
    <location>
        <begin position="18"/>
        <end position="176"/>
    </location>
</feature>
<comment type="caution">
    <text evidence="6">The sequence shown here is derived from an EMBL/GenBank/DDBJ whole genome shotgun (WGS) entry which is preliminary data.</text>
</comment>
<evidence type="ECO:0000256" key="1">
    <source>
        <dbReference type="ARBA" id="ARBA00006926"/>
    </source>
</evidence>
<dbReference type="PIRSF" id="PIRSF000303">
    <property type="entry name" value="Glutathion_perox"/>
    <property type="match status" value="1"/>
</dbReference>
<dbReference type="PRINTS" id="PR01011">
    <property type="entry name" value="GLUTPROXDASE"/>
</dbReference>
<evidence type="ECO:0000256" key="4">
    <source>
        <dbReference type="RuleBase" id="RU000499"/>
    </source>
</evidence>
<dbReference type="InterPro" id="IPR000889">
    <property type="entry name" value="Glutathione_peroxidase"/>
</dbReference>
<dbReference type="PANTHER" id="PTHR11592:SF78">
    <property type="entry name" value="GLUTATHIONE PEROXIDASE"/>
    <property type="match status" value="1"/>
</dbReference>
<protein>
    <recommendedName>
        <fullName evidence="4">Glutathione peroxidase</fullName>
    </recommendedName>
</protein>
<comment type="similarity">
    <text evidence="1 4">Belongs to the glutathione peroxidase family.</text>
</comment>
<dbReference type="Gene3D" id="3.40.30.10">
    <property type="entry name" value="Glutaredoxin"/>
    <property type="match status" value="1"/>
</dbReference>
<evidence type="ECO:0000313" key="7">
    <source>
        <dbReference type="Proteomes" id="UP001196870"/>
    </source>
</evidence>
<evidence type="ECO:0000256" key="3">
    <source>
        <dbReference type="ARBA" id="ARBA00023002"/>
    </source>
</evidence>
<organism evidence="6 7">
    <name type="scientific">Plastoroseomonas hellenica</name>
    <dbReference type="NCBI Taxonomy" id="2687306"/>
    <lineage>
        <taxon>Bacteria</taxon>
        <taxon>Pseudomonadati</taxon>
        <taxon>Pseudomonadota</taxon>
        <taxon>Alphaproteobacteria</taxon>
        <taxon>Acetobacterales</taxon>
        <taxon>Acetobacteraceae</taxon>
        <taxon>Plastoroseomonas</taxon>
    </lineage>
</organism>
<dbReference type="EMBL" id="JAAGBB010000002">
    <property type="protein sequence ID" value="MBR0663055.1"/>
    <property type="molecule type" value="Genomic_DNA"/>
</dbReference>
<dbReference type="InterPro" id="IPR029759">
    <property type="entry name" value="GPX_AS"/>
</dbReference>
<dbReference type="GO" id="GO:0004601">
    <property type="term" value="F:peroxidase activity"/>
    <property type="evidence" value="ECO:0007669"/>
    <property type="project" value="UniProtKB-KW"/>
</dbReference>
<evidence type="ECO:0000256" key="2">
    <source>
        <dbReference type="ARBA" id="ARBA00022559"/>
    </source>
</evidence>
<dbReference type="Pfam" id="PF00255">
    <property type="entry name" value="GSHPx"/>
    <property type="match status" value="1"/>
</dbReference>
<dbReference type="SUPFAM" id="SSF52833">
    <property type="entry name" value="Thioredoxin-like"/>
    <property type="match status" value="1"/>
</dbReference>
<dbReference type="RefSeq" id="WP_211850654.1">
    <property type="nucleotide sequence ID" value="NZ_JAAGBB010000002.1"/>
</dbReference>
<dbReference type="InterPro" id="IPR013766">
    <property type="entry name" value="Thioredoxin_domain"/>
</dbReference>
<dbReference type="InterPro" id="IPR036249">
    <property type="entry name" value="Thioredoxin-like_sf"/>
</dbReference>
<reference evidence="7" key="1">
    <citation type="journal article" date="2021" name="Syst. Appl. Microbiol.">
        <title>Roseomonas hellenica sp. nov., isolated from roots of wild-growing Alkanna tinctoria.</title>
        <authorList>
            <person name="Rat A."/>
            <person name="Naranjo H.D."/>
            <person name="Lebbe L."/>
            <person name="Cnockaert M."/>
            <person name="Krigas N."/>
            <person name="Grigoriadou K."/>
            <person name="Maloupa E."/>
            <person name="Willems A."/>
        </authorList>
    </citation>
    <scope>NUCLEOTIDE SEQUENCE [LARGE SCALE GENOMIC DNA]</scope>
    <source>
        <strain evidence="7">LMG 31523</strain>
    </source>
</reference>
<dbReference type="Proteomes" id="UP001196870">
    <property type="component" value="Unassembled WGS sequence"/>
</dbReference>
<proteinExistence type="inferred from homology"/>
<gene>
    <name evidence="6" type="ORF">GXW71_01685</name>
</gene>
<dbReference type="CDD" id="cd00340">
    <property type="entry name" value="GSH_Peroxidase"/>
    <property type="match status" value="1"/>
</dbReference>
<name>A0ABS5ERY5_9PROT</name>
<keyword evidence="7" id="KW-1185">Reference proteome</keyword>
<dbReference type="PROSITE" id="PS51355">
    <property type="entry name" value="GLUTATHIONE_PEROXID_3"/>
    <property type="match status" value="1"/>
</dbReference>
<evidence type="ECO:0000259" key="5">
    <source>
        <dbReference type="PROSITE" id="PS51352"/>
    </source>
</evidence>
<keyword evidence="2 4" id="KW-0575">Peroxidase</keyword>
<dbReference type="PROSITE" id="PS51352">
    <property type="entry name" value="THIOREDOXIN_2"/>
    <property type="match status" value="1"/>
</dbReference>